<evidence type="ECO:0000256" key="6">
    <source>
        <dbReference type="SAM" id="Phobius"/>
    </source>
</evidence>
<dbReference type="Pfam" id="PF00746">
    <property type="entry name" value="Gram_pos_anchor"/>
    <property type="match status" value="1"/>
</dbReference>
<organism evidence="9 10">
    <name type="scientific">Lacticaseibacillus pabuli</name>
    <dbReference type="NCBI Taxonomy" id="3025672"/>
    <lineage>
        <taxon>Bacteria</taxon>
        <taxon>Bacillati</taxon>
        <taxon>Bacillota</taxon>
        <taxon>Bacilli</taxon>
        <taxon>Lactobacillales</taxon>
        <taxon>Lactobacillaceae</taxon>
        <taxon>Lacticaseibacillus</taxon>
    </lineage>
</organism>
<dbReference type="Proteomes" id="UP001220377">
    <property type="component" value="Chromosome"/>
</dbReference>
<keyword evidence="6" id="KW-0812">Transmembrane</keyword>
<dbReference type="RefSeq" id="WP_274260054.1">
    <property type="nucleotide sequence ID" value="NZ_CP117884.1"/>
</dbReference>
<evidence type="ECO:0000256" key="5">
    <source>
        <dbReference type="SAM" id="MobiDB-lite"/>
    </source>
</evidence>
<feature type="chain" id="PRO_5047549043" evidence="7">
    <location>
        <begin position="41"/>
        <end position="1052"/>
    </location>
</feature>
<sequence length="1052" mass="109421">MRIAVKKHFKMYKAGKRWLFAAITVATVGVGTGFATQAVAADGNDPEPTVTQQEPANNQSTNQDSHAAIENGQSSNDVNGSQQQGTTNPEPTTQQGQTSGATAQEPATQPGQASTPTSAPTTAPVAQSPVAPEPVPQPAPADTVKQPAIVGTNPAGNQQKAPTDDYTANEVTGSNGVTIGTWLSATGTDGTQSATQSTDGTGLTKTGKSALDPNATNIAVNYLIANNTDHEIPQAYVLFRLPKFYGGTDSASLQLVNSGTAQDLVDQLNAAGIESGFATSQFGSANLGPNQIVDPNFDLTSVDYILALWNHAPAGHQVVISIPQTILDKDSAPHNMVKTDQFGIENYVGGTGNMSGSVVGSVFLSDITSPVTDNQTDVTASIGDDAGRAATHLSNDGDDANDLLNNYTVTDPNNLSGLSADFSLTNRGDQYTNVDTYFVFPRQPNKDSILAVDPSKTSQATFTANLPSTANIQYSVDNGKYMSYADLMKTPNFSWDKLVAIHIGGQLGTQGYNISVPLMRVGNNEDDLYTKNATGSVFALNYTMDPNDDGIQLHAKTRLAEPTPFAPKDYLATVNEGNNTYQALPDSVQKLLQGKVNLSDIEVDNTGAGFQSGVTAANTIVMSGAQLRIPTSVIQKAVENAGYTVALQPDGQPQEYYTYTIQNSDTFKIIPADNPGSGTGSGTGNGGSSVVNLNDPDSFQYVEVVPVIDADDSNLVVNQNSSYKADDNLKQIVPSTYYDAATVANNVTTTVNDPDGILTAPDADGVYHFTKPGEFQVTYTAVITPSVTVKKTVKVTVLPELTYTSGVATSTRTITFVNDDGTKSLGPVVQTITYKTVTNGLTGETVYTPQGAYYLYTPIEAGYTANPLTVAQLAVGATNTMPGNINVVVHFTRNSTGGGTNFPGNPNQGGGTTTPSNPGNGGNTTTPVKPGDGNTTTPTSPNTNGGATGSNNHGTLPDTFGGQDGSNGRSTTSTMGHGNAAQHSTAVATAGTTPLLASGSSQRDQILVAKAGTKQPELPQTGDASGERLGVMGMALAAVLAAFGIGYKKRDN</sequence>
<dbReference type="InterPro" id="IPR022263">
    <property type="entry name" value="KxYKxGKxW"/>
</dbReference>
<dbReference type="Pfam" id="PF19258">
    <property type="entry name" value="KxYKxGKxW_sig"/>
    <property type="match status" value="1"/>
</dbReference>
<evidence type="ECO:0000256" key="2">
    <source>
        <dbReference type="ARBA" id="ARBA00022525"/>
    </source>
</evidence>
<gene>
    <name evidence="9" type="ORF">PQ472_11660</name>
</gene>
<dbReference type="PROSITE" id="PS50847">
    <property type="entry name" value="GRAM_POS_ANCHORING"/>
    <property type="match status" value="1"/>
</dbReference>
<feature type="signal peptide" evidence="7">
    <location>
        <begin position="1"/>
        <end position="40"/>
    </location>
</feature>
<evidence type="ECO:0000259" key="8">
    <source>
        <dbReference type="PROSITE" id="PS50847"/>
    </source>
</evidence>
<feature type="compositionally biased region" description="Polar residues" evidence="5">
    <location>
        <begin position="966"/>
        <end position="984"/>
    </location>
</feature>
<proteinExistence type="predicted"/>
<keyword evidence="10" id="KW-1185">Reference proteome</keyword>
<dbReference type="Gene3D" id="2.60.40.4300">
    <property type="match status" value="1"/>
</dbReference>
<keyword evidence="3 7" id="KW-0732">Signal</keyword>
<feature type="compositionally biased region" description="Gly residues" evidence="5">
    <location>
        <begin position="896"/>
        <end position="912"/>
    </location>
</feature>
<feature type="region of interest" description="Disordered" evidence="5">
    <location>
        <begin position="187"/>
        <end position="207"/>
    </location>
</feature>
<reference evidence="9 10" key="1">
    <citation type="submission" date="2023-02" db="EMBL/GenBank/DDBJ databases">
        <title>Genome sequence of Lacticaseibacillus sp. KACC 23028.</title>
        <authorList>
            <person name="Kim S."/>
            <person name="Heo J."/>
            <person name="Kwon S.-W."/>
        </authorList>
    </citation>
    <scope>NUCLEOTIDE SEQUENCE [LARGE SCALE GENOMIC DNA]</scope>
    <source>
        <strain evidence="9 10">KACC 23028</strain>
    </source>
</reference>
<protein>
    <submittedName>
        <fullName evidence="9">KxYKxGKxW signal peptide domain-containing protein</fullName>
    </submittedName>
</protein>
<feature type="region of interest" description="Disordered" evidence="5">
    <location>
        <begin position="39"/>
        <end position="170"/>
    </location>
</feature>
<feature type="transmembrane region" description="Helical" evidence="6">
    <location>
        <begin position="1029"/>
        <end position="1047"/>
    </location>
</feature>
<evidence type="ECO:0000256" key="1">
    <source>
        <dbReference type="ARBA" id="ARBA00022512"/>
    </source>
</evidence>
<keyword evidence="2" id="KW-0964">Secreted</keyword>
<keyword evidence="6" id="KW-0472">Membrane</keyword>
<feature type="domain" description="Gram-positive cocci surface proteins LPxTG" evidence="8">
    <location>
        <begin position="1018"/>
        <end position="1052"/>
    </location>
</feature>
<dbReference type="NCBIfam" id="TIGR03715">
    <property type="entry name" value="KxYKxGKxW"/>
    <property type="match status" value="1"/>
</dbReference>
<name>A0ABY7WQR6_9LACO</name>
<evidence type="ECO:0000313" key="9">
    <source>
        <dbReference type="EMBL" id="WDF82532.1"/>
    </source>
</evidence>
<keyword evidence="1" id="KW-0134">Cell wall</keyword>
<dbReference type="EMBL" id="CP117884">
    <property type="protein sequence ID" value="WDF82532.1"/>
    <property type="molecule type" value="Genomic_DNA"/>
</dbReference>
<evidence type="ECO:0000256" key="3">
    <source>
        <dbReference type="ARBA" id="ARBA00022729"/>
    </source>
</evidence>
<keyword evidence="6" id="KW-1133">Transmembrane helix</keyword>
<evidence type="ECO:0000313" key="10">
    <source>
        <dbReference type="Proteomes" id="UP001220377"/>
    </source>
</evidence>
<dbReference type="InterPro" id="IPR019931">
    <property type="entry name" value="LPXTG_anchor"/>
</dbReference>
<evidence type="ECO:0000256" key="7">
    <source>
        <dbReference type="SAM" id="SignalP"/>
    </source>
</evidence>
<feature type="compositionally biased region" description="Low complexity" evidence="5">
    <location>
        <begin position="112"/>
        <end position="130"/>
    </location>
</feature>
<feature type="compositionally biased region" description="Low complexity" evidence="5">
    <location>
        <begin position="92"/>
        <end position="104"/>
    </location>
</feature>
<feature type="compositionally biased region" description="Low complexity" evidence="5">
    <location>
        <begin position="913"/>
        <end position="955"/>
    </location>
</feature>
<accession>A0ABY7WQR6</accession>
<feature type="region of interest" description="Disordered" evidence="5">
    <location>
        <begin position="896"/>
        <end position="984"/>
    </location>
</feature>
<evidence type="ECO:0000256" key="4">
    <source>
        <dbReference type="ARBA" id="ARBA00023088"/>
    </source>
</evidence>
<keyword evidence="4" id="KW-0572">Peptidoglycan-anchor</keyword>
<feature type="compositionally biased region" description="Polar residues" evidence="5">
    <location>
        <begin position="49"/>
        <end position="91"/>
    </location>
</feature>